<name>A0AAP0JWS1_9MAGN</name>
<organism evidence="1 2">
    <name type="scientific">Stephania cephalantha</name>
    <dbReference type="NCBI Taxonomy" id="152367"/>
    <lineage>
        <taxon>Eukaryota</taxon>
        <taxon>Viridiplantae</taxon>
        <taxon>Streptophyta</taxon>
        <taxon>Embryophyta</taxon>
        <taxon>Tracheophyta</taxon>
        <taxon>Spermatophyta</taxon>
        <taxon>Magnoliopsida</taxon>
        <taxon>Ranunculales</taxon>
        <taxon>Menispermaceae</taxon>
        <taxon>Menispermoideae</taxon>
        <taxon>Cissampelideae</taxon>
        <taxon>Stephania</taxon>
    </lineage>
</organism>
<comment type="caution">
    <text evidence="1">The sequence shown here is derived from an EMBL/GenBank/DDBJ whole genome shotgun (WGS) entry which is preliminary data.</text>
</comment>
<evidence type="ECO:0000313" key="1">
    <source>
        <dbReference type="EMBL" id="KAK9140973.1"/>
    </source>
</evidence>
<dbReference type="Proteomes" id="UP001419268">
    <property type="component" value="Unassembled WGS sequence"/>
</dbReference>
<proteinExistence type="predicted"/>
<sequence>MALAAESDHIMERVGCQNSKVIELLNLASGNLQCISFPRLAIVSRQTEKSPQLFKG</sequence>
<reference evidence="1 2" key="1">
    <citation type="submission" date="2024-01" db="EMBL/GenBank/DDBJ databases">
        <title>Genome assemblies of Stephania.</title>
        <authorList>
            <person name="Yang L."/>
        </authorList>
    </citation>
    <scope>NUCLEOTIDE SEQUENCE [LARGE SCALE GENOMIC DNA]</scope>
    <source>
        <strain evidence="1">JXDWG</strain>
        <tissue evidence="1">Leaf</tissue>
    </source>
</reference>
<dbReference type="EMBL" id="JBBNAG010000004">
    <property type="protein sequence ID" value="KAK9140973.1"/>
    <property type="molecule type" value="Genomic_DNA"/>
</dbReference>
<protein>
    <submittedName>
        <fullName evidence="1">Uncharacterized protein</fullName>
    </submittedName>
</protein>
<accession>A0AAP0JWS1</accession>
<evidence type="ECO:0000313" key="2">
    <source>
        <dbReference type="Proteomes" id="UP001419268"/>
    </source>
</evidence>
<dbReference type="AlphaFoldDB" id="A0AAP0JWS1"/>
<gene>
    <name evidence="1" type="ORF">Scep_010654</name>
</gene>
<keyword evidence="2" id="KW-1185">Reference proteome</keyword>